<evidence type="ECO:0000259" key="4">
    <source>
        <dbReference type="Pfam" id="PF21771"/>
    </source>
</evidence>
<feature type="coiled-coil region" evidence="2">
    <location>
        <begin position="769"/>
        <end position="810"/>
    </location>
</feature>
<feature type="domain" description="Cilia- and flagella-associated protein 58 central coiled coil" evidence="4">
    <location>
        <begin position="347"/>
        <end position="641"/>
    </location>
</feature>
<feature type="compositionally biased region" description="Basic and acidic residues" evidence="3">
    <location>
        <begin position="268"/>
        <end position="288"/>
    </location>
</feature>
<dbReference type="EMBL" id="JAPTSV010000008">
    <property type="protein sequence ID" value="KAJ1525301.1"/>
    <property type="molecule type" value="Genomic_DNA"/>
</dbReference>
<evidence type="ECO:0000313" key="5">
    <source>
        <dbReference type="EMBL" id="KAJ1525301.1"/>
    </source>
</evidence>
<evidence type="ECO:0000256" key="3">
    <source>
        <dbReference type="SAM" id="MobiDB-lite"/>
    </source>
</evidence>
<accession>A0AAV7XNE0</accession>
<comment type="caution">
    <text evidence="5">The sequence shown here is derived from an EMBL/GenBank/DDBJ whole genome shotgun (WGS) entry which is preliminary data.</text>
</comment>
<dbReference type="GO" id="GO:0005856">
    <property type="term" value="C:cytoskeleton"/>
    <property type="evidence" value="ECO:0007669"/>
    <property type="project" value="TreeGrafter"/>
</dbReference>
<reference evidence="5" key="1">
    <citation type="submission" date="2022-12" db="EMBL/GenBank/DDBJ databases">
        <title>Chromosome-level genome assembly of the bean flower thrips Megalurothrips usitatus.</title>
        <authorList>
            <person name="Ma L."/>
            <person name="Liu Q."/>
            <person name="Li H."/>
            <person name="Cai W."/>
        </authorList>
    </citation>
    <scope>NUCLEOTIDE SEQUENCE</scope>
    <source>
        <strain evidence="5">Cailab_2022a</strain>
    </source>
</reference>
<name>A0AAV7XNE0_9NEOP</name>
<feature type="region of interest" description="Disordered" evidence="3">
    <location>
        <begin position="267"/>
        <end position="288"/>
    </location>
</feature>
<gene>
    <name evidence="5" type="ORF">ONE63_010123</name>
</gene>
<dbReference type="Proteomes" id="UP001075354">
    <property type="component" value="Chromosome 8"/>
</dbReference>
<protein>
    <recommendedName>
        <fullName evidence="4">Cilia- and flagella-associated protein 58 central coiled coil domain-containing protein</fullName>
    </recommendedName>
</protein>
<dbReference type="PANTHER" id="PTHR32083">
    <property type="entry name" value="CILIA AND FLAGELLA-ASSOCIATED PROTEIN 58-RELATED"/>
    <property type="match status" value="1"/>
</dbReference>
<dbReference type="InterPro" id="IPR049270">
    <property type="entry name" value="CFAP58_CC"/>
</dbReference>
<keyword evidence="1 2" id="KW-0175">Coiled coil</keyword>
<dbReference type="AlphaFoldDB" id="A0AAV7XNE0"/>
<evidence type="ECO:0000256" key="2">
    <source>
        <dbReference type="SAM" id="Coils"/>
    </source>
</evidence>
<organism evidence="5 6">
    <name type="scientific">Megalurothrips usitatus</name>
    <name type="common">bean blossom thrips</name>
    <dbReference type="NCBI Taxonomy" id="439358"/>
    <lineage>
        <taxon>Eukaryota</taxon>
        <taxon>Metazoa</taxon>
        <taxon>Ecdysozoa</taxon>
        <taxon>Arthropoda</taxon>
        <taxon>Hexapoda</taxon>
        <taxon>Insecta</taxon>
        <taxon>Pterygota</taxon>
        <taxon>Neoptera</taxon>
        <taxon>Paraneoptera</taxon>
        <taxon>Thysanoptera</taxon>
        <taxon>Terebrantia</taxon>
        <taxon>Thripoidea</taxon>
        <taxon>Thripidae</taxon>
        <taxon>Megalurothrips</taxon>
    </lineage>
</organism>
<dbReference type="Pfam" id="PF21771">
    <property type="entry name" value="CFAP58_CC"/>
    <property type="match status" value="1"/>
</dbReference>
<dbReference type="Gene3D" id="1.10.287.1490">
    <property type="match status" value="1"/>
</dbReference>
<dbReference type="PANTHER" id="PTHR32083:SF0">
    <property type="entry name" value="CILIA AND FLAGELLA-ASSOCIATED PROTEIN 58"/>
    <property type="match status" value="1"/>
</dbReference>
<sequence length="857" mass="98345">MQRRPGMAAYSTEMKRAVDLLVERHEQAARYEAACKELTARVAADTERLQGLAQQALQEQLGAQLQRQELEAAWRQLDASHAREQELQELVDDLRRQVNKLNSDLEQKARLGLDQGDDFGMMAKTREGLAKEREKLSQDVVTLKDRLARAAATRAELEQQVNVFEQRLQDLAQEMEVQANELSKETRLKEKLQEEVRSLLADLEQRTADAATLSFQLAQANKNAHRGEVALRDQKLANERLAKENESMSARLSRAQTELETQAIALDKAVHESQRKNSELRAREDEMSKMRTELTRLNKAREAAEKRGRQEEAWRAEQRAERERLQSSLSVLERAAEHADKQRRAAKADLDRVARDKGVTERQLLALKMELAEQRKATADVEQASAQLRTEVQRVEAELAAKEAEVEQLSADNDKCSVQVAQLTQQVRRCKRDVFHLQVLVESGRRRLQAAEAALDGQRKEGDALRLEADKLVRQLALARDDGHELRDKLETARRDATQLKEEVASREFMLFKSRSELQRAERDRDSLRLQVQGLQLQAETQRASLGAARVTEDGLQLAVKQLSAEKQAALRQLAQARDETALLATQLMRRSEEARLLHEKTRILAAVLAKGRQSYARRTDDVRLLRIEIRRLRLEKKNLASMIRNSAELRLELYQTTRQLTHTQVKCRALEEELHTPLNVHRWRKLEGTDPPHHELVMKVQLLQRRLLTQSAQLLVREEELREAGQRHLQLQLELSRAPGPHMHDQLLQCQRSLAERARRIKCLTSEVRMHETRAEAHQVEQQKAQEEIAALKQKYFQLKKREQQLRDLHGTCQVGSLTLSQLLGRAKVLGGGYNLMLQPPRELDEFEESVAAQET</sequence>
<evidence type="ECO:0000256" key="1">
    <source>
        <dbReference type="ARBA" id="ARBA00023054"/>
    </source>
</evidence>
<keyword evidence="6" id="KW-1185">Reference proteome</keyword>
<proteinExistence type="predicted"/>
<evidence type="ECO:0000313" key="6">
    <source>
        <dbReference type="Proteomes" id="UP001075354"/>
    </source>
</evidence>